<accession>A0ABS6FT85</accession>
<dbReference type="Proteomes" id="UP000743001">
    <property type="component" value="Unassembled WGS sequence"/>
</dbReference>
<comment type="caution">
    <text evidence="1">The sequence shown here is derived from an EMBL/GenBank/DDBJ whole genome shotgun (WGS) entry which is preliminary data.</text>
</comment>
<protein>
    <submittedName>
        <fullName evidence="1">Uncharacterized protein</fullName>
    </submittedName>
</protein>
<keyword evidence="2" id="KW-1185">Reference proteome</keyword>
<sequence>MKQRIAVEQLKELTGLQQEKLRELYSPKEGDWFYRSTDGEINFYGGVMYHDDSGVELFEPEKIDLPLLSIGQMIEIIESHYGGRLGSWNKQDNGQLLSTYFVDVISGSLSHRSETLYTGRGHQEFSDALWAMIKKIL</sequence>
<evidence type="ECO:0000313" key="1">
    <source>
        <dbReference type="EMBL" id="MBU5673233.1"/>
    </source>
</evidence>
<dbReference type="EMBL" id="JAHLQJ010000013">
    <property type="protein sequence ID" value="MBU5673233.1"/>
    <property type="molecule type" value="Genomic_DNA"/>
</dbReference>
<name>A0ABS6FT85_9BACL</name>
<proteinExistence type="predicted"/>
<evidence type="ECO:0000313" key="2">
    <source>
        <dbReference type="Proteomes" id="UP000743001"/>
    </source>
</evidence>
<reference evidence="1 2" key="1">
    <citation type="submission" date="2021-06" db="EMBL/GenBank/DDBJ databases">
        <authorList>
            <person name="Sun Q."/>
            <person name="Li D."/>
        </authorList>
    </citation>
    <scope>NUCLEOTIDE SEQUENCE [LARGE SCALE GENOMIC DNA]</scope>
    <source>
        <strain evidence="1 2">MSJ-6</strain>
    </source>
</reference>
<organism evidence="1 2">
    <name type="scientific">Paenibacillus brevis</name>
    <dbReference type="NCBI Taxonomy" id="2841508"/>
    <lineage>
        <taxon>Bacteria</taxon>
        <taxon>Bacillati</taxon>
        <taxon>Bacillota</taxon>
        <taxon>Bacilli</taxon>
        <taxon>Bacillales</taxon>
        <taxon>Paenibacillaceae</taxon>
        <taxon>Paenibacillus</taxon>
    </lineage>
</organism>
<dbReference type="RefSeq" id="WP_216479785.1">
    <property type="nucleotide sequence ID" value="NZ_JAHLQJ010000013.1"/>
</dbReference>
<gene>
    <name evidence="1" type="ORF">KQJ23_15500</name>
</gene>